<dbReference type="EMBL" id="JBJLSN010000011">
    <property type="protein sequence ID" value="MFL7901568.1"/>
    <property type="molecule type" value="Genomic_DNA"/>
</dbReference>
<organism evidence="1 2">
    <name type="scientific">Azospirillum argentinense</name>
    <dbReference type="NCBI Taxonomy" id="2970906"/>
    <lineage>
        <taxon>Bacteria</taxon>
        <taxon>Pseudomonadati</taxon>
        <taxon>Pseudomonadota</taxon>
        <taxon>Alphaproteobacteria</taxon>
        <taxon>Rhodospirillales</taxon>
        <taxon>Azospirillaceae</taxon>
        <taxon>Azospirillum</taxon>
    </lineage>
</organism>
<keyword evidence="2" id="KW-1185">Reference proteome</keyword>
<dbReference type="Proteomes" id="UP001628281">
    <property type="component" value="Unassembled WGS sequence"/>
</dbReference>
<sequence>MASRDLHNTIHVARGISPAAAVTDNTAFVSQIIDTKGYESAEFVILTGSLADADATFTVLVEDGDASNLSDAAAVADTFLLGTEALAGFAFGDDDEVRKIGYVGGKRYVRVTVTPANNSGNAFVAGVWVLGNPRTAPTANPPV</sequence>
<gene>
    <name evidence="1" type="ORF">ACJ41P_10575</name>
</gene>
<dbReference type="RefSeq" id="WP_407824031.1">
    <property type="nucleotide sequence ID" value="NZ_JBJLSN010000011.1"/>
</dbReference>
<name>A0ABW8V8M5_9PROT</name>
<evidence type="ECO:0008006" key="3">
    <source>
        <dbReference type="Google" id="ProtNLM"/>
    </source>
</evidence>
<evidence type="ECO:0000313" key="2">
    <source>
        <dbReference type="Proteomes" id="UP001628281"/>
    </source>
</evidence>
<proteinExistence type="predicted"/>
<protein>
    <recommendedName>
        <fullName evidence="3">PLAT domain-containing protein</fullName>
    </recommendedName>
</protein>
<reference evidence="1 2" key="1">
    <citation type="submission" date="2024-11" db="EMBL/GenBank/DDBJ databases">
        <title>Draft genome sequences of two bacteria associated to sugarcane roots in Colombia.</title>
        <authorList>
            <person name="Pardo-Diaz S."/>
            <person name="Masmela-Mendoza J."/>
            <person name="Delgadillo-Duran P."/>
            <person name="Bautista E.J."/>
            <person name="Rojas-Tapias D.F."/>
        </authorList>
    </citation>
    <scope>NUCLEOTIDE SEQUENCE [LARGE SCALE GENOMIC DNA]</scope>
    <source>
        <strain evidence="1 2">Ap18</strain>
    </source>
</reference>
<comment type="caution">
    <text evidence="1">The sequence shown here is derived from an EMBL/GenBank/DDBJ whole genome shotgun (WGS) entry which is preliminary data.</text>
</comment>
<evidence type="ECO:0000313" key="1">
    <source>
        <dbReference type="EMBL" id="MFL7901568.1"/>
    </source>
</evidence>
<accession>A0ABW8V8M5</accession>